<keyword evidence="3 10" id="KW-0808">Transferase</keyword>
<dbReference type="EC" id="2.3.1.199" evidence="10"/>
<dbReference type="GO" id="GO:0030148">
    <property type="term" value="P:sphingolipid biosynthetic process"/>
    <property type="evidence" value="ECO:0007669"/>
    <property type="project" value="TreeGrafter"/>
</dbReference>
<feature type="transmembrane region" description="Helical" evidence="10">
    <location>
        <begin position="71"/>
        <end position="95"/>
    </location>
</feature>
<sequence length="265" mass="31039">MALVLRFLYNGLEYYYDTQDPRTTELVLVNPPWLPVAIVGAYLYFVLNLGPKLMQDRKPFNLRTTLLVYNLLQIAANLYLACYGSYLLLSKGWIWSCQPFDKSTNAYGLGEVRLAHYYVLLKMADLIDTVFFVLRKKQSHVSFLHVYHHAVMVLVPFIFMRNYPTGHNSMMGLLNSYVHAAMYFYFFMSVYRPDLTKDIRWKKGLTMLQMGQFVALAVYFGQPALLGLDCGIPVYWFWLGMVQSVFMFAMFADFYKRSYMNRKVM</sequence>
<dbReference type="AlphaFoldDB" id="A0A1Q3FZV4"/>
<proteinExistence type="inferred from homology"/>
<evidence type="ECO:0000256" key="2">
    <source>
        <dbReference type="ARBA" id="ARBA00022516"/>
    </source>
</evidence>
<evidence type="ECO:0000256" key="6">
    <source>
        <dbReference type="ARBA" id="ARBA00022989"/>
    </source>
</evidence>
<dbReference type="GO" id="GO:0005789">
    <property type="term" value="C:endoplasmic reticulum membrane"/>
    <property type="evidence" value="ECO:0007669"/>
    <property type="project" value="TreeGrafter"/>
</dbReference>
<evidence type="ECO:0000256" key="8">
    <source>
        <dbReference type="ARBA" id="ARBA00023136"/>
    </source>
</evidence>
<evidence type="ECO:0000256" key="10">
    <source>
        <dbReference type="RuleBase" id="RU361115"/>
    </source>
</evidence>
<keyword evidence="8 10" id="KW-0472">Membrane</keyword>
<comment type="similarity">
    <text evidence="10">Belongs to the ELO family.</text>
</comment>
<name>A0A1Q3FZV4_CULTA</name>
<evidence type="ECO:0000256" key="1">
    <source>
        <dbReference type="ARBA" id="ARBA00004141"/>
    </source>
</evidence>
<keyword evidence="5 10" id="KW-0276">Fatty acid metabolism</keyword>
<dbReference type="InterPro" id="IPR002076">
    <property type="entry name" value="ELO_fam"/>
</dbReference>
<evidence type="ECO:0000313" key="11">
    <source>
        <dbReference type="EMBL" id="JAV33085.1"/>
    </source>
</evidence>
<comment type="subcellular location">
    <subcellularLocation>
        <location evidence="1">Membrane</location>
        <topology evidence="1">Multi-pass membrane protein</topology>
    </subcellularLocation>
</comment>
<comment type="catalytic activity">
    <reaction evidence="10">
        <text>a very-long-chain acyl-CoA + malonyl-CoA + H(+) = a very-long-chain 3-oxoacyl-CoA + CO2 + CoA</text>
        <dbReference type="Rhea" id="RHEA:32727"/>
        <dbReference type="ChEBI" id="CHEBI:15378"/>
        <dbReference type="ChEBI" id="CHEBI:16526"/>
        <dbReference type="ChEBI" id="CHEBI:57287"/>
        <dbReference type="ChEBI" id="CHEBI:57384"/>
        <dbReference type="ChEBI" id="CHEBI:90725"/>
        <dbReference type="ChEBI" id="CHEBI:90736"/>
        <dbReference type="EC" id="2.3.1.199"/>
    </reaction>
</comment>
<dbReference type="PANTHER" id="PTHR11157:SF116">
    <property type="entry name" value="ELONGATION OF VERY LONG CHAIN FATTY ACIDS PROTEIN-RELATED"/>
    <property type="match status" value="1"/>
</dbReference>
<dbReference type="Pfam" id="PF01151">
    <property type="entry name" value="ELO"/>
    <property type="match status" value="1"/>
</dbReference>
<feature type="transmembrane region" description="Helical" evidence="10">
    <location>
        <begin position="32"/>
        <end position="50"/>
    </location>
</feature>
<evidence type="ECO:0000256" key="5">
    <source>
        <dbReference type="ARBA" id="ARBA00022832"/>
    </source>
</evidence>
<evidence type="ECO:0000256" key="7">
    <source>
        <dbReference type="ARBA" id="ARBA00023098"/>
    </source>
</evidence>
<dbReference type="PROSITE" id="PS01188">
    <property type="entry name" value="ELO"/>
    <property type="match status" value="1"/>
</dbReference>
<feature type="transmembrane region" description="Helical" evidence="10">
    <location>
        <begin position="234"/>
        <end position="255"/>
    </location>
</feature>
<keyword evidence="2 10" id="KW-0444">Lipid biosynthesis</keyword>
<feature type="transmembrane region" description="Helical" evidence="10">
    <location>
        <begin position="172"/>
        <end position="192"/>
    </location>
</feature>
<dbReference type="GO" id="GO:0034626">
    <property type="term" value="P:fatty acid elongation, polyunsaturated fatty acid"/>
    <property type="evidence" value="ECO:0007669"/>
    <property type="project" value="TreeGrafter"/>
</dbReference>
<evidence type="ECO:0000256" key="3">
    <source>
        <dbReference type="ARBA" id="ARBA00022679"/>
    </source>
</evidence>
<protein>
    <recommendedName>
        <fullName evidence="10">Elongation of very long chain fatty acids protein</fullName>
        <ecNumber evidence="10">2.3.1.199</ecNumber>
    </recommendedName>
    <alternativeName>
        <fullName evidence="10">Very-long-chain 3-oxoacyl-CoA synthase</fullName>
    </alternativeName>
</protein>
<feature type="transmembrane region" description="Helical" evidence="10">
    <location>
        <begin position="115"/>
        <end position="134"/>
    </location>
</feature>
<evidence type="ECO:0000256" key="4">
    <source>
        <dbReference type="ARBA" id="ARBA00022692"/>
    </source>
</evidence>
<dbReference type="EMBL" id="GFDL01001960">
    <property type="protein sequence ID" value="JAV33085.1"/>
    <property type="molecule type" value="Transcribed_RNA"/>
</dbReference>
<dbReference type="GO" id="GO:0042761">
    <property type="term" value="P:very long-chain fatty acid biosynthetic process"/>
    <property type="evidence" value="ECO:0007669"/>
    <property type="project" value="TreeGrafter"/>
</dbReference>
<dbReference type="GO" id="GO:0009922">
    <property type="term" value="F:fatty acid elongase activity"/>
    <property type="evidence" value="ECO:0007669"/>
    <property type="project" value="UniProtKB-EC"/>
</dbReference>
<dbReference type="GO" id="GO:0034625">
    <property type="term" value="P:fatty acid elongation, monounsaturated fatty acid"/>
    <property type="evidence" value="ECO:0007669"/>
    <property type="project" value="TreeGrafter"/>
</dbReference>
<reference evidence="11" key="1">
    <citation type="submission" date="2017-01" db="EMBL/GenBank/DDBJ databases">
        <title>A deep insight into the sialotranscriptome of adult male and female Cluex tarsalis mosquitoes.</title>
        <authorList>
            <person name="Ribeiro J.M."/>
            <person name="Moreira F."/>
            <person name="Bernard K.A."/>
            <person name="Calvo E."/>
        </authorList>
    </citation>
    <scope>NUCLEOTIDE SEQUENCE</scope>
    <source>
        <strain evidence="11">Kern County</strain>
        <tissue evidence="11">Salivary glands</tissue>
    </source>
</reference>
<keyword evidence="7 10" id="KW-0443">Lipid metabolism</keyword>
<dbReference type="PANTHER" id="PTHR11157">
    <property type="entry name" value="FATTY ACID ACYL TRANSFERASE-RELATED"/>
    <property type="match status" value="1"/>
</dbReference>
<keyword evidence="4 10" id="KW-0812">Transmembrane</keyword>
<feature type="transmembrane region" description="Helical" evidence="10">
    <location>
        <begin position="204"/>
        <end position="222"/>
    </location>
</feature>
<evidence type="ECO:0000256" key="9">
    <source>
        <dbReference type="ARBA" id="ARBA00023160"/>
    </source>
</evidence>
<feature type="transmembrane region" description="Helical" evidence="10">
    <location>
        <begin position="141"/>
        <end position="160"/>
    </location>
</feature>
<accession>A0A1Q3FZV4</accession>
<dbReference type="GO" id="GO:0019367">
    <property type="term" value="P:fatty acid elongation, saturated fatty acid"/>
    <property type="evidence" value="ECO:0007669"/>
    <property type="project" value="TreeGrafter"/>
</dbReference>
<keyword evidence="6 10" id="KW-1133">Transmembrane helix</keyword>
<dbReference type="InterPro" id="IPR030457">
    <property type="entry name" value="ELO_CS"/>
</dbReference>
<keyword evidence="9 10" id="KW-0275">Fatty acid biosynthesis</keyword>
<organism evidence="11">
    <name type="scientific">Culex tarsalis</name>
    <name type="common">Encephalitis mosquito</name>
    <dbReference type="NCBI Taxonomy" id="7177"/>
    <lineage>
        <taxon>Eukaryota</taxon>
        <taxon>Metazoa</taxon>
        <taxon>Ecdysozoa</taxon>
        <taxon>Arthropoda</taxon>
        <taxon>Hexapoda</taxon>
        <taxon>Insecta</taxon>
        <taxon>Pterygota</taxon>
        <taxon>Neoptera</taxon>
        <taxon>Endopterygota</taxon>
        <taxon>Diptera</taxon>
        <taxon>Nematocera</taxon>
        <taxon>Culicoidea</taxon>
        <taxon>Culicidae</taxon>
        <taxon>Culicinae</taxon>
        <taxon>Culicini</taxon>
        <taxon>Culex</taxon>
        <taxon>Culex</taxon>
    </lineage>
</organism>